<sequence>MNCTYHFKSPISMICIAPHKCQRKLCVQCLYDHGVDIIKTVPIEKFQKMAMQKLKDTKLDEISKLTQQRMAFKVLLSQTEQMLKKILEELSQSIKSVYDWIEKENQSFINIINKNINLVESSYIDIEKLVNIEEGSTLNDWNAEKNSYMIEQDKKKNWWGQHIQAFIEKSKNGIEQIQSLYNDEEEYQM</sequence>
<name>A0A8S1SLB4_9CILI</name>
<gene>
    <name evidence="1" type="ORF">PPENT_87.1.T0110045</name>
</gene>
<evidence type="ECO:0000313" key="1">
    <source>
        <dbReference type="EMBL" id="CAD8142251.1"/>
    </source>
</evidence>
<proteinExistence type="predicted"/>
<reference evidence="1" key="1">
    <citation type="submission" date="2021-01" db="EMBL/GenBank/DDBJ databases">
        <authorList>
            <consortium name="Genoscope - CEA"/>
            <person name="William W."/>
        </authorList>
    </citation>
    <scope>NUCLEOTIDE SEQUENCE</scope>
</reference>
<accession>A0A8S1SLB4</accession>
<evidence type="ECO:0000313" key="2">
    <source>
        <dbReference type="Proteomes" id="UP000689195"/>
    </source>
</evidence>
<dbReference type="Proteomes" id="UP000689195">
    <property type="component" value="Unassembled WGS sequence"/>
</dbReference>
<keyword evidence="2" id="KW-1185">Reference proteome</keyword>
<organism evidence="1 2">
    <name type="scientific">Paramecium pentaurelia</name>
    <dbReference type="NCBI Taxonomy" id="43138"/>
    <lineage>
        <taxon>Eukaryota</taxon>
        <taxon>Sar</taxon>
        <taxon>Alveolata</taxon>
        <taxon>Ciliophora</taxon>
        <taxon>Intramacronucleata</taxon>
        <taxon>Oligohymenophorea</taxon>
        <taxon>Peniculida</taxon>
        <taxon>Parameciidae</taxon>
        <taxon>Paramecium</taxon>
    </lineage>
</organism>
<protein>
    <submittedName>
        <fullName evidence="1">Uncharacterized protein</fullName>
    </submittedName>
</protein>
<dbReference type="AlphaFoldDB" id="A0A8S1SLB4"/>
<dbReference type="EMBL" id="CAJJDO010000011">
    <property type="protein sequence ID" value="CAD8142251.1"/>
    <property type="molecule type" value="Genomic_DNA"/>
</dbReference>
<comment type="caution">
    <text evidence="1">The sequence shown here is derived from an EMBL/GenBank/DDBJ whole genome shotgun (WGS) entry which is preliminary data.</text>
</comment>